<dbReference type="RefSeq" id="WP_067856751.1">
    <property type="nucleotide sequence ID" value="NZ_LGTW01000027.1"/>
</dbReference>
<name>A0A132PDY2_9MYCO</name>
<keyword evidence="2" id="KW-1185">Reference proteome</keyword>
<proteinExistence type="predicted"/>
<dbReference type="PATRIC" id="fig|59750.3.peg.3910"/>
<organism evidence="1 2">
    <name type="scientific">Mycolicibacterium wolinskyi</name>
    <dbReference type="NCBI Taxonomy" id="59750"/>
    <lineage>
        <taxon>Bacteria</taxon>
        <taxon>Bacillati</taxon>
        <taxon>Actinomycetota</taxon>
        <taxon>Actinomycetes</taxon>
        <taxon>Mycobacteriales</taxon>
        <taxon>Mycobacteriaceae</taxon>
        <taxon>Mycolicibacterium</taxon>
    </lineage>
</organism>
<dbReference type="Proteomes" id="UP000070612">
    <property type="component" value="Unassembled WGS sequence"/>
</dbReference>
<sequence>MGQKVAHTTMVSFSTWSELVNIVAADNHTGPWAAARIHVAPADARQLTAIEHAYAVLDDMDAQPLLDVELGRARGILAVTLRAILADPVMAPRTADALTDVLQAAAGGPQRWSLCATDSGRLRWELDTAYTAILP</sequence>
<comment type="caution">
    <text evidence="1">The sequence shown here is derived from an EMBL/GenBank/DDBJ whole genome shotgun (WGS) entry which is preliminary data.</text>
</comment>
<gene>
    <name evidence="1" type="ORF">AFM11_30080</name>
</gene>
<evidence type="ECO:0000313" key="1">
    <source>
        <dbReference type="EMBL" id="KWX20437.1"/>
    </source>
</evidence>
<reference evidence="1 2" key="1">
    <citation type="submission" date="2015-07" db="EMBL/GenBank/DDBJ databases">
        <title>A draft genome sequence of Mycobacterium wolinskyi.</title>
        <authorList>
            <person name="de Man T.J."/>
            <person name="Perry K.A."/>
            <person name="Coulliette A.D."/>
            <person name="Jensen B."/>
            <person name="Toney N.C."/>
            <person name="Limbago B.M."/>
            <person name="Noble-Wang J."/>
        </authorList>
    </citation>
    <scope>NUCLEOTIDE SEQUENCE [LARGE SCALE GENOMIC DNA]</scope>
    <source>
        <strain evidence="1 2">CDC_01</strain>
    </source>
</reference>
<accession>A0A132PDY2</accession>
<evidence type="ECO:0000313" key="2">
    <source>
        <dbReference type="Proteomes" id="UP000070612"/>
    </source>
</evidence>
<protein>
    <submittedName>
        <fullName evidence="1">Uncharacterized protein</fullName>
    </submittedName>
</protein>
<dbReference type="EMBL" id="LGTW01000027">
    <property type="protein sequence ID" value="KWX20437.1"/>
    <property type="molecule type" value="Genomic_DNA"/>
</dbReference>
<dbReference type="AlphaFoldDB" id="A0A132PDY2"/>